<proteinExistence type="predicted"/>
<feature type="transmembrane region" description="Helical" evidence="1">
    <location>
        <begin position="132"/>
        <end position="148"/>
    </location>
</feature>
<comment type="caution">
    <text evidence="2">The sequence shown here is derived from an EMBL/GenBank/DDBJ whole genome shotgun (WGS) entry which is preliminary data.</text>
</comment>
<dbReference type="InterPro" id="IPR008875">
    <property type="entry name" value="TraX"/>
</dbReference>
<evidence type="ECO:0000313" key="3">
    <source>
        <dbReference type="Proteomes" id="UP001524478"/>
    </source>
</evidence>
<organism evidence="2 3">
    <name type="scientific">Tissierella carlieri</name>
    <dbReference type="NCBI Taxonomy" id="689904"/>
    <lineage>
        <taxon>Bacteria</taxon>
        <taxon>Bacillati</taxon>
        <taxon>Bacillota</taxon>
        <taxon>Tissierellia</taxon>
        <taxon>Tissierellales</taxon>
        <taxon>Tissierellaceae</taxon>
        <taxon>Tissierella</taxon>
    </lineage>
</organism>
<dbReference type="RefSeq" id="WP_256312872.1">
    <property type="nucleotide sequence ID" value="NZ_JANGAC010000021.1"/>
</dbReference>
<name>A0ABT1SFW2_9FIRM</name>
<feature type="transmembrane region" description="Helical" evidence="1">
    <location>
        <begin position="70"/>
        <end position="88"/>
    </location>
</feature>
<dbReference type="EMBL" id="JANGAC010000021">
    <property type="protein sequence ID" value="MCQ4925386.1"/>
    <property type="molecule type" value="Genomic_DNA"/>
</dbReference>
<keyword evidence="1" id="KW-0812">Transmembrane</keyword>
<accession>A0ABT1SFW2</accession>
<dbReference type="Proteomes" id="UP001524478">
    <property type="component" value="Unassembled WGS sequence"/>
</dbReference>
<feature type="transmembrane region" description="Helical" evidence="1">
    <location>
        <begin position="100"/>
        <end position="120"/>
    </location>
</feature>
<feature type="transmembrane region" description="Helical" evidence="1">
    <location>
        <begin position="168"/>
        <end position="186"/>
    </location>
</feature>
<evidence type="ECO:0000256" key="1">
    <source>
        <dbReference type="SAM" id="Phobius"/>
    </source>
</evidence>
<keyword evidence="1" id="KW-1133">Transmembrane helix</keyword>
<feature type="transmembrane region" description="Helical" evidence="1">
    <location>
        <begin position="254"/>
        <end position="274"/>
    </location>
</feature>
<feature type="transmembrane region" description="Helical" evidence="1">
    <location>
        <begin position="225"/>
        <end position="242"/>
    </location>
</feature>
<keyword evidence="3" id="KW-1185">Reference proteome</keyword>
<feature type="transmembrane region" description="Helical" evidence="1">
    <location>
        <begin position="195"/>
        <end position="213"/>
    </location>
</feature>
<protein>
    <submittedName>
        <fullName evidence="2">Conjugal transfer protein TraX</fullName>
    </submittedName>
</protein>
<feature type="transmembrane region" description="Helical" evidence="1">
    <location>
        <begin position="12"/>
        <end position="32"/>
    </location>
</feature>
<feature type="transmembrane region" description="Helical" evidence="1">
    <location>
        <begin position="38"/>
        <end position="58"/>
    </location>
</feature>
<reference evidence="2 3" key="1">
    <citation type="submission" date="2022-06" db="EMBL/GenBank/DDBJ databases">
        <title>Isolation of gut microbiota from human fecal samples.</title>
        <authorList>
            <person name="Pamer E.G."/>
            <person name="Barat B."/>
            <person name="Waligurski E."/>
            <person name="Medina S."/>
            <person name="Paddock L."/>
            <person name="Mostad J."/>
        </authorList>
    </citation>
    <scope>NUCLEOTIDE SEQUENCE [LARGE SCALE GENOMIC DNA]</scope>
    <source>
        <strain evidence="2 3">DFI.7.95</strain>
    </source>
</reference>
<evidence type="ECO:0000313" key="2">
    <source>
        <dbReference type="EMBL" id="MCQ4925386.1"/>
    </source>
</evidence>
<keyword evidence="1" id="KW-0472">Membrane</keyword>
<dbReference type="Pfam" id="PF05857">
    <property type="entry name" value="TraX"/>
    <property type="match status" value="1"/>
</dbReference>
<sequence length="275" mass="32129">MTLEKTKKGLTGFEIKFLALIFMLLDHIHYFFEFTGKVPVIFSWIGRLAAGLFLFTMVEGYTHTSNKKKYFTRIYLMSVFMGIVKYLIQIFPQLQRGDGFYPANGIFSTFVILIIMFIGIDCIREKKLFKGIGLILLPFIISYSFYLLPKTIMPYAYLLSSTFIPSPLLVEGGVHLIIAGIILYIFRENRKLQGISYGIFVLAWMLGLPLAYIRPISLKLMFTDYYEWMSAFALIFMFLYNGEKGKSMKHLFYIFYPAHIYILYTLSILLYKFIY</sequence>
<gene>
    <name evidence="2" type="ORF">NE686_19940</name>
</gene>